<comment type="caution">
    <text evidence="1">The sequence shown here is derived from an EMBL/GenBank/DDBJ whole genome shotgun (WGS) entry which is preliminary data.</text>
</comment>
<keyword evidence="2" id="KW-1185">Reference proteome</keyword>
<dbReference type="EMBL" id="LUGG01000002">
    <property type="protein sequence ID" value="OBZ77299.1"/>
    <property type="molecule type" value="Genomic_DNA"/>
</dbReference>
<name>A0A1C7MLH3_GRIFR</name>
<dbReference type="Proteomes" id="UP000092993">
    <property type="component" value="Unassembled WGS sequence"/>
</dbReference>
<protein>
    <submittedName>
        <fullName evidence="1">Uncharacterized protein</fullName>
    </submittedName>
</protein>
<accession>A0A1C7MLH3</accession>
<evidence type="ECO:0000313" key="1">
    <source>
        <dbReference type="EMBL" id="OBZ77299.1"/>
    </source>
</evidence>
<sequence>MEPEPERQDELSDQEWEIRTGRAIYILQQTLPDFFATGLVSNLDTSVTSSSSQEENASEKESIYSPKIRLSYTPPTPLPSPFPRTLHVEGLPLYMASSAFVRHTLNALYTDLRVELRRVRVHGPRSSPSMSRYSTVAANSSPVDASRSGFRSTPWPRFGTGGSHTSTSEYERKESLRWVSSFGQCKGKWYRGRLGSVRSFPLDHRGFDVKLFAVSPRNSTYTFSPITGLIYLHTIDSIYPAPHQAVYDALRAALVKLGLTGGQQGGEGVARNSTGKV</sequence>
<proteinExistence type="predicted"/>
<reference evidence="1 2" key="1">
    <citation type="submission" date="2016-03" db="EMBL/GenBank/DDBJ databases">
        <title>Whole genome sequencing of Grifola frondosa 9006-11.</title>
        <authorList>
            <person name="Min B."/>
            <person name="Park H."/>
            <person name="Kim J.-G."/>
            <person name="Cho H."/>
            <person name="Oh Y.-L."/>
            <person name="Kong W.-S."/>
            <person name="Choi I.-G."/>
        </authorList>
    </citation>
    <scope>NUCLEOTIDE SEQUENCE [LARGE SCALE GENOMIC DNA]</scope>
    <source>
        <strain evidence="1 2">9006-11</strain>
    </source>
</reference>
<evidence type="ECO:0000313" key="2">
    <source>
        <dbReference type="Proteomes" id="UP000092993"/>
    </source>
</evidence>
<dbReference type="OMA" id="HTMNALY"/>
<dbReference type="STRING" id="5627.A0A1C7MLH3"/>
<gene>
    <name evidence="1" type="ORF">A0H81_01782</name>
</gene>
<dbReference type="AlphaFoldDB" id="A0A1C7MLH3"/>
<dbReference type="OrthoDB" id="1099063at2759"/>
<organism evidence="1 2">
    <name type="scientific">Grifola frondosa</name>
    <name type="common">Maitake</name>
    <name type="synonym">Polyporus frondosus</name>
    <dbReference type="NCBI Taxonomy" id="5627"/>
    <lineage>
        <taxon>Eukaryota</taxon>
        <taxon>Fungi</taxon>
        <taxon>Dikarya</taxon>
        <taxon>Basidiomycota</taxon>
        <taxon>Agaricomycotina</taxon>
        <taxon>Agaricomycetes</taxon>
        <taxon>Polyporales</taxon>
        <taxon>Grifolaceae</taxon>
        <taxon>Grifola</taxon>
    </lineage>
</organism>